<gene>
    <name evidence="2" type="ORF">BD289DRAFT_372786</name>
</gene>
<dbReference type="InterPro" id="IPR051159">
    <property type="entry name" value="Hexapeptide_acetyltransf"/>
</dbReference>
<dbReference type="InParanoid" id="A0A2T3A1R6"/>
<evidence type="ECO:0000313" key="3">
    <source>
        <dbReference type="Proteomes" id="UP000241462"/>
    </source>
</evidence>
<dbReference type="Pfam" id="PF14602">
    <property type="entry name" value="Hexapep_2"/>
    <property type="match status" value="1"/>
</dbReference>
<accession>A0A2T3A1R6</accession>
<evidence type="ECO:0000313" key="2">
    <source>
        <dbReference type="EMBL" id="PSR81345.1"/>
    </source>
</evidence>
<organism evidence="2 3">
    <name type="scientific">Coniella lustricola</name>
    <dbReference type="NCBI Taxonomy" id="2025994"/>
    <lineage>
        <taxon>Eukaryota</taxon>
        <taxon>Fungi</taxon>
        <taxon>Dikarya</taxon>
        <taxon>Ascomycota</taxon>
        <taxon>Pezizomycotina</taxon>
        <taxon>Sordariomycetes</taxon>
        <taxon>Sordariomycetidae</taxon>
        <taxon>Diaporthales</taxon>
        <taxon>Schizoparmaceae</taxon>
        <taxon>Coniella</taxon>
    </lineage>
</organism>
<dbReference type="InterPro" id="IPR011004">
    <property type="entry name" value="Trimer_LpxA-like_sf"/>
</dbReference>
<evidence type="ECO:0000256" key="1">
    <source>
        <dbReference type="ARBA" id="ARBA00022679"/>
    </source>
</evidence>
<keyword evidence="1" id="KW-0808">Transferase</keyword>
<protein>
    <submittedName>
        <fullName evidence="2">Trimeric LpxA-like protein</fullName>
    </submittedName>
</protein>
<name>A0A2T3A1R6_9PEZI</name>
<dbReference type="Gene3D" id="2.160.10.10">
    <property type="entry name" value="Hexapeptide repeat proteins"/>
    <property type="match status" value="1"/>
</dbReference>
<reference evidence="2 3" key="1">
    <citation type="journal article" date="2018" name="Mycol. Prog.">
        <title>Coniella lustricola, a new species from submerged detritus.</title>
        <authorList>
            <person name="Raudabaugh D.B."/>
            <person name="Iturriaga T."/>
            <person name="Carver A."/>
            <person name="Mondo S."/>
            <person name="Pangilinan J."/>
            <person name="Lipzen A."/>
            <person name="He G."/>
            <person name="Amirebrahimi M."/>
            <person name="Grigoriev I.V."/>
            <person name="Miller A.N."/>
        </authorList>
    </citation>
    <scope>NUCLEOTIDE SEQUENCE [LARGE SCALE GENOMIC DNA]</scope>
    <source>
        <strain evidence="2 3">B22-T-1</strain>
    </source>
</reference>
<dbReference type="OrthoDB" id="25818at2759"/>
<keyword evidence="3" id="KW-1185">Reference proteome</keyword>
<proteinExistence type="predicted"/>
<dbReference type="PANTHER" id="PTHR23416:SF54">
    <property type="entry name" value="ACETYLTRANSFERASE, CYSE_LACA_LPXA_NODL FAMILY (AFU_ORTHOLOGUE AFUA_2G08430)-RELATED"/>
    <property type="match status" value="1"/>
</dbReference>
<sequence>MTKPNPADRVAYMAGQGDFRAARVRCTNACIEYNSTPENAPTTERAAKWLNIVDPDHTSKIDATQAVAIADAFTTVVVPRPTFPYVKMPFYVDYGLRVYISPTTFINRNCFIMDTPVADIRIGERCQIGPNVSIIGVGHSTKFEERNELETGVAGSWGAKVVIGDGVWIGANSTILPGVTVGSYTTIGAGSVVTKDLPSRCVAVGNPVKILYMIDEDRPPAKYAQTAMTLEEALMINREPESPGA</sequence>
<dbReference type="EMBL" id="KZ678505">
    <property type="protein sequence ID" value="PSR81345.1"/>
    <property type="molecule type" value="Genomic_DNA"/>
</dbReference>
<dbReference type="InterPro" id="IPR018357">
    <property type="entry name" value="Hexapep_transf_CS"/>
</dbReference>
<dbReference type="SUPFAM" id="SSF51161">
    <property type="entry name" value="Trimeric LpxA-like enzymes"/>
    <property type="match status" value="1"/>
</dbReference>
<dbReference type="Proteomes" id="UP000241462">
    <property type="component" value="Unassembled WGS sequence"/>
</dbReference>
<dbReference type="Pfam" id="PF00132">
    <property type="entry name" value="Hexapep"/>
    <property type="match status" value="1"/>
</dbReference>
<dbReference type="InterPro" id="IPR001451">
    <property type="entry name" value="Hexapep"/>
</dbReference>
<dbReference type="AlphaFoldDB" id="A0A2T3A1R6"/>
<dbReference type="FunCoup" id="A0A2T3A1R6">
    <property type="interactions" value="11"/>
</dbReference>
<dbReference type="PANTHER" id="PTHR23416">
    <property type="entry name" value="SIALIC ACID SYNTHASE-RELATED"/>
    <property type="match status" value="1"/>
</dbReference>
<dbReference type="GO" id="GO:0008374">
    <property type="term" value="F:O-acyltransferase activity"/>
    <property type="evidence" value="ECO:0007669"/>
    <property type="project" value="TreeGrafter"/>
</dbReference>
<dbReference type="PROSITE" id="PS00101">
    <property type="entry name" value="HEXAPEP_TRANSFERASES"/>
    <property type="match status" value="1"/>
</dbReference>
<dbReference type="STRING" id="2025994.A0A2T3A1R6"/>